<evidence type="ECO:0000313" key="6">
    <source>
        <dbReference type="EMBL" id="MET3613656.1"/>
    </source>
</evidence>
<feature type="domain" description="DUF1232" evidence="5">
    <location>
        <begin position="63"/>
        <end position="97"/>
    </location>
</feature>
<protein>
    <submittedName>
        <fullName evidence="6">Uncharacterized membrane protein YkvA (DUF1232 family)</fullName>
    </submittedName>
</protein>
<comment type="caution">
    <text evidence="6">The sequence shown here is derived from an EMBL/GenBank/DDBJ whole genome shotgun (WGS) entry which is preliminary data.</text>
</comment>
<dbReference type="InterPro" id="IPR016983">
    <property type="entry name" value="UCP031804"/>
</dbReference>
<proteinExistence type="predicted"/>
<dbReference type="Pfam" id="PF06803">
    <property type="entry name" value="DUF1232"/>
    <property type="match status" value="1"/>
</dbReference>
<evidence type="ECO:0000259" key="5">
    <source>
        <dbReference type="Pfam" id="PF06803"/>
    </source>
</evidence>
<organism evidence="6 7">
    <name type="scientific">Rhizobium aquaticum</name>
    <dbReference type="NCBI Taxonomy" id="1549636"/>
    <lineage>
        <taxon>Bacteria</taxon>
        <taxon>Pseudomonadati</taxon>
        <taxon>Pseudomonadota</taxon>
        <taxon>Alphaproteobacteria</taxon>
        <taxon>Hyphomicrobiales</taxon>
        <taxon>Rhizobiaceae</taxon>
        <taxon>Rhizobium/Agrobacterium group</taxon>
        <taxon>Rhizobium</taxon>
    </lineage>
</organism>
<reference evidence="6 7" key="1">
    <citation type="submission" date="2024-06" db="EMBL/GenBank/DDBJ databases">
        <title>Genomic Encyclopedia of Type Strains, Phase IV (KMG-IV): sequencing the most valuable type-strain genomes for metagenomic binning, comparative biology and taxonomic classification.</title>
        <authorList>
            <person name="Goeker M."/>
        </authorList>
    </citation>
    <scope>NUCLEOTIDE SEQUENCE [LARGE SCALE GENOMIC DNA]</scope>
    <source>
        <strain evidence="6 7">DSM 29780</strain>
    </source>
</reference>
<dbReference type="RefSeq" id="WP_354556182.1">
    <property type="nucleotide sequence ID" value="NZ_JBEPMB010000002.1"/>
</dbReference>
<keyword evidence="4" id="KW-0472">Membrane</keyword>
<dbReference type="PIRSF" id="PIRSF031804">
    <property type="entry name" value="UCP031804"/>
    <property type="match status" value="1"/>
</dbReference>
<keyword evidence="7" id="KW-1185">Reference proteome</keyword>
<keyword evidence="2" id="KW-0812">Transmembrane</keyword>
<evidence type="ECO:0000313" key="7">
    <source>
        <dbReference type="Proteomes" id="UP001549047"/>
    </source>
</evidence>
<accession>A0ABV2IYU2</accession>
<dbReference type="InterPro" id="IPR010652">
    <property type="entry name" value="DUF1232"/>
</dbReference>
<gene>
    <name evidence="6" type="ORF">ABID16_001985</name>
</gene>
<dbReference type="Proteomes" id="UP001549047">
    <property type="component" value="Unassembled WGS sequence"/>
</dbReference>
<evidence type="ECO:0000256" key="3">
    <source>
        <dbReference type="ARBA" id="ARBA00022989"/>
    </source>
</evidence>
<keyword evidence="3" id="KW-1133">Transmembrane helix</keyword>
<dbReference type="EMBL" id="JBEPMB010000002">
    <property type="protein sequence ID" value="MET3613656.1"/>
    <property type="molecule type" value="Genomic_DNA"/>
</dbReference>
<evidence type="ECO:0000256" key="4">
    <source>
        <dbReference type="ARBA" id="ARBA00023136"/>
    </source>
</evidence>
<comment type="subcellular location">
    <subcellularLocation>
        <location evidence="1">Endomembrane system</location>
        <topology evidence="1">Multi-pass membrane protein</topology>
    </subcellularLocation>
</comment>
<evidence type="ECO:0000256" key="2">
    <source>
        <dbReference type="ARBA" id="ARBA00022692"/>
    </source>
</evidence>
<sequence length="127" mass="14051">MDDIKYGEILMPGDPDTQEKQSAKVRKGFWPAFKRAVRVLPFGEDVVAAYYCVLDPTTPTRVRGILLAALAYFVSPIDLVPDFIAVIGFSDDLAVLTMAISSVRAYMKPEHYDKARAALEDHKEGSA</sequence>
<name>A0ABV2IYU2_9HYPH</name>
<evidence type="ECO:0000256" key="1">
    <source>
        <dbReference type="ARBA" id="ARBA00004127"/>
    </source>
</evidence>